<sequence length="445" mass="50385">MRNITQASINGLFGYVDHDVRFSKDSPITIISGPNGIGKTHFLRLLYALTTLDLKTLATVEFRKIEIHLKDRSVLRLAQTRDGDEVVGFKFSEKQSPRRAYRVTNVPYVDSKDSDQDLPFNVVQLADGSWYDTRYDRPITSQTAQRRYGISVTPDALAYFEGTWLGEFFTESKSILIDTQRLENSSAPSRARSDVRPVRQYITQVAAQLSDARRKSLNESLRADQTFAVRVLKKARTTINEKDLKERYQRIADQHAELHASGLSVSPVDVQFPDGKTSPTERRILNVFLDDWERKLKPLLPTHEKLKTLRRIVESKFIGKELVLTQRGHILFRSKYNGKPLSVNSLSSGEQHLLAVFTMLLFAASEGSLVLVDEPEISMHAAWKHSFLNDITEVANIAKMQIVIATHSSAIINGNWDIVQEIKAPLMEAQPEVDDAAFDDIESEV</sequence>
<dbReference type="PANTHER" id="PTHR43581:SF2">
    <property type="entry name" value="EXCINUCLEASE ATPASE SUBUNIT"/>
    <property type="match status" value="1"/>
</dbReference>
<protein>
    <submittedName>
        <fullName evidence="3">ABC-type transport system involved in cytochrome c biogenesis ATPase subunit</fullName>
    </submittedName>
</protein>
<gene>
    <name evidence="3" type="ORF">HEB29_002928</name>
    <name evidence="2" type="ORF">Sfulv_31010</name>
</gene>
<dbReference type="InterPro" id="IPR003959">
    <property type="entry name" value="ATPase_AAA_core"/>
</dbReference>
<dbReference type="GO" id="GO:0005524">
    <property type="term" value="F:ATP binding"/>
    <property type="evidence" value="ECO:0007669"/>
    <property type="project" value="InterPro"/>
</dbReference>
<name>A0A7J0C718_9ACTN</name>
<reference evidence="3 5" key="2">
    <citation type="submission" date="2020-07" db="EMBL/GenBank/DDBJ databases">
        <title>Sequencing the genomes of 1000 actinobacteria strains.</title>
        <authorList>
            <person name="Klenk H.-P."/>
        </authorList>
    </citation>
    <scope>NUCLEOTIDE SEQUENCE [LARGE SCALE GENOMIC DNA]</scope>
    <source>
        <strain evidence="3 5">DSM 41455</strain>
    </source>
</reference>
<dbReference type="EMBL" id="BLWC01000001">
    <property type="protein sequence ID" value="GFM98290.1"/>
    <property type="molecule type" value="Genomic_DNA"/>
</dbReference>
<dbReference type="Gene3D" id="3.40.50.300">
    <property type="entry name" value="P-loop containing nucleotide triphosphate hydrolases"/>
    <property type="match status" value="1"/>
</dbReference>
<dbReference type="Proteomes" id="UP000530403">
    <property type="component" value="Unassembled WGS sequence"/>
</dbReference>
<evidence type="ECO:0000313" key="2">
    <source>
        <dbReference type="EMBL" id="GFM98290.1"/>
    </source>
</evidence>
<comment type="caution">
    <text evidence="2">The sequence shown here is derived from an EMBL/GenBank/DDBJ whole genome shotgun (WGS) entry which is preliminary data.</text>
</comment>
<dbReference type="Pfam" id="PF13304">
    <property type="entry name" value="AAA_21"/>
    <property type="match status" value="1"/>
</dbReference>
<dbReference type="AlphaFoldDB" id="A0A7J0C718"/>
<dbReference type="GO" id="GO:0006302">
    <property type="term" value="P:double-strand break repair"/>
    <property type="evidence" value="ECO:0007669"/>
    <property type="project" value="InterPro"/>
</dbReference>
<evidence type="ECO:0000313" key="5">
    <source>
        <dbReference type="Proteomes" id="UP000530403"/>
    </source>
</evidence>
<dbReference type="GO" id="GO:0016887">
    <property type="term" value="F:ATP hydrolysis activity"/>
    <property type="evidence" value="ECO:0007669"/>
    <property type="project" value="InterPro"/>
</dbReference>
<dbReference type="Proteomes" id="UP000498980">
    <property type="component" value="Unassembled WGS sequence"/>
</dbReference>
<accession>A0A7J0C718</accession>
<dbReference type="InterPro" id="IPR051396">
    <property type="entry name" value="Bact_Antivir_Def_Nuclease"/>
</dbReference>
<dbReference type="RefSeq" id="WP_173314154.1">
    <property type="nucleotide sequence ID" value="NZ_BAAAUE010000014.1"/>
</dbReference>
<evidence type="ECO:0000259" key="1">
    <source>
        <dbReference type="Pfam" id="PF13304"/>
    </source>
</evidence>
<dbReference type="EMBL" id="JACCCF010000001">
    <property type="protein sequence ID" value="NYE41917.1"/>
    <property type="molecule type" value="Genomic_DNA"/>
</dbReference>
<organism evidence="2 4">
    <name type="scientific">Streptomyces fulvorobeus</name>
    <dbReference type="NCBI Taxonomy" id="284028"/>
    <lineage>
        <taxon>Bacteria</taxon>
        <taxon>Bacillati</taxon>
        <taxon>Actinomycetota</taxon>
        <taxon>Actinomycetes</taxon>
        <taxon>Kitasatosporales</taxon>
        <taxon>Streptomycetaceae</taxon>
        <taxon>Streptomyces</taxon>
    </lineage>
</organism>
<evidence type="ECO:0000313" key="4">
    <source>
        <dbReference type="Proteomes" id="UP000498980"/>
    </source>
</evidence>
<feature type="domain" description="ATPase AAA-type core" evidence="1">
    <location>
        <begin position="197"/>
        <end position="413"/>
    </location>
</feature>
<reference evidence="2 4" key="1">
    <citation type="submission" date="2020-05" db="EMBL/GenBank/DDBJ databases">
        <title>Whole genome shotgun sequence of Streptomyces fulvorobeus NBRC 15897.</title>
        <authorList>
            <person name="Komaki H."/>
            <person name="Tamura T."/>
        </authorList>
    </citation>
    <scope>NUCLEOTIDE SEQUENCE [LARGE SCALE GENOMIC DNA]</scope>
    <source>
        <strain evidence="2 4">NBRC 15897</strain>
    </source>
</reference>
<evidence type="ECO:0000313" key="3">
    <source>
        <dbReference type="EMBL" id="NYE41917.1"/>
    </source>
</evidence>
<keyword evidence="4" id="KW-1185">Reference proteome</keyword>
<dbReference type="InterPro" id="IPR027417">
    <property type="entry name" value="P-loop_NTPase"/>
</dbReference>
<dbReference type="SUPFAM" id="SSF52540">
    <property type="entry name" value="P-loop containing nucleoside triphosphate hydrolases"/>
    <property type="match status" value="1"/>
</dbReference>
<dbReference type="PANTHER" id="PTHR43581">
    <property type="entry name" value="ATP/GTP PHOSPHATASE"/>
    <property type="match status" value="1"/>
</dbReference>
<proteinExistence type="predicted"/>